<dbReference type="InterPro" id="IPR036291">
    <property type="entry name" value="NAD(P)-bd_dom_sf"/>
</dbReference>
<dbReference type="CDD" id="cd05283">
    <property type="entry name" value="CAD1"/>
    <property type="match status" value="1"/>
</dbReference>
<dbReference type="InterPro" id="IPR002328">
    <property type="entry name" value="ADH_Zn_CS"/>
</dbReference>
<evidence type="ECO:0000256" key="2">
    <source>
        <dbReference type="ARBA" id="ARBA00022723"/>
    </source>
</evidence>
<feature type="domain" description="Alcohol dehydrogenase-like C-terminal" evidence="6">
    <location>
        <begin position="187"/>
        <end position="309"/>
    </location>
</feature>
<dbReference type="PROSITE" id="PS00059">
    <property type="entry name" value="ADH_ZINC"/>
    <property type="match status" value="1"/>
</dbReference>
<sequence length="347" mass="37945">MTNSSYSAWLCPSKGAPLENRNITFTTFDDWSIEMDILCCGICGTDIHIIDSGWGTSCYPVVCGHEFVGRVTRVGKNITHLQEGDRAGVGYQGGSCHKCTSCKAHKENMCEKQLIPTFNTCLDNGETVNGGFADKWRGDGRFVVKIPSELPSEVAASFMCGGVTTYMGLKQYDVGPSSSVAVLGLGGLGHYGIQWAKALGAANVVAFDVVPEKAKDAAMIGCDYVLMQDEDEVRRHYGSFTHILATKIVNKSWNHYLNLLKKQGTFILCDVPEEPLANINPGAVVGKQLKLVGTCIGSPKDIQECLQFAVEKGVRTWIDKFPMSQINEAIQFVRDGKPRYRAVLINE</sequence>
<dbReference type="GO" id="GO:0016616">
    <property type="term" value="F:oxidoreductase activity, acting on the CH-OH group of donors, NAD or NADP as acceptor"/>
    <property type="evidence" value="ECO:0007669"/>
    <property type="project" value="InterPro"/>
</dbReference>
<dbReference type="Pfam" id="PF08240">
    <property type="entry name" value="ADH_N"/>
    <property type="match status" value="1"/>
</dbReference>
<dbReference type="Proteomes" id="UP000605846">
    <property type="component" value="Unassembled WGS sequence"/>
</dbReference>
<name>A0A8H7BEG5_9FUNG</name>
<evidence type="ECO:0000256" key="5">
    <source>
        <dbReference type="RuleBase" id="RU361277"/>
    </source>
</evidence>
<comment type="caution">
    <text evidence="8">The sequence shown here is derived from an EMBL/GenBank/DDBJ whole genome shotgun (WGS) entry which is preliminary data.</text>
</comment>
<evidence type="ECO:0000259" key="6">
    <source>
        <dbReference type="Pfam" id="PF00107"/>
    </source>
</evidence>
<dbReference type="PROSITE" id="PS00065">
    <property type="entry name" value="D_2_HYDROXYACID_DH_1"/>
    <property type="match status" value="1"/>
</dbReference>
<dbReference type="Gene3D" id="3.90.180.10">
    <property type="entry name" value="Medium-chain alcohol dehydrogenases, catalytic domain"/>
    <property type="match status" value="1"/>
</dbReference>
<dbReference type="Gene3D" id="3.40.50.720">
    <property type="entry name" value="NAD(P)-binding Rossmann-like Domain"/>
    <property type="match status" value="1"/>
</dbReference>
<evidence type="ECO:0000256" key="1">
    <source>
        <dbReference type="ARBA" id="ARBA00001947"/>
    </source>
</evidence>
<dbReference type="InterPro" id="IPR013149">
    <property type="entry name" value="ADH-like_C"/>
</dbReference>
<dbReference type="InterPro" id="IPR029752">
    <property type="entry name" value="D-isomer_DH_CS1"/>
</dbReference>
<accession>A0A8H7BEG5</accession>
<dbReference type="OrthoDB" id="1879366at2759"/>
<dbReference type="EMBL" id="JABAYA010000263">
    <property type="protein sequence ID" value="KAF7721456.1"/>
    <property type="molecule type" value="Genomic_DNA"/>
</dbReference>
<keyword evidence="3 5" id="KW-0862">Zinc</keyword>
<reference evidence="8" key="1">
    <citation type="submission" date="2020-01" db="EMBL/GenBank/DDBJ databases">
        <title>Genome Sequencing of Three Apophysomyces-Like Fungal Strains Confirms a Novel Fungal Genus in the Mucoromycota with divergent Burkholderia-like Endosymbiotic Bacteria.</title>
        <authorList>
            <person name="Stajich J.E."/>
            <person name="Macias A.M."/>
            <person name="Carter-House D."/>
            <person name="Lovett B."/>
            <person name="Kasson L.R."/>
            <person name="Berry K."/>
            <person name="Grigoriev I."/>
            <person name="Chang Y."/>
            <person name="Spatafora J."/>
            <person name="Kasson M.T."/>
        </authorList>
    </citation>
    <scope>NUCLEOTIDE SEQUENCE</scope>
    <source>
        <strain evidence="8">NRRL A-21654</strain>
    </source>
</reference>
<feature type="domain" description="Alcohol dehydrogenase-like N-terminal" evidence="7">
    <location>
        <begin position="36"/>
        <end position="147"/>
    </location>
</feature>
<keyword evidence="9" id="KW-1185">Reference proteome</keyword>
<dbReference type="FunFam" id="3.40.50.720:FF:000022">
    <property type="entry name" value="Cinnamyl alcohol dehydrogenase"/>
    <property type="match status" value="1"/>
</dbReference>
<dbReference type="PANTHER" id="PTHR42683">
    <property type="entry name" value="ALDEHYDE REDUCTASE"/>
    <property type="match status" value="1"/>
</dbReference>
<dbReference type="GO" id="GO:0008270">
    <property type="term" value="F:zinc ion binding"/>
    <property type="evidence" value="ECO:0007669"/>
    <property type="project" value="InterPro"/>
</dbReference>
<evidence type="ECO:0000256" key="3">
    <source>
        <dbReference type="ARBA" id="ARBA00022833"/>
    </source>
</evidence>
<proteinExistence type="inferred from homology"/>
<dbReference type="Pfam" id="PF00107">
    <property type="entry name" value="ADH_zinc_N"/>
    <property type="match status" value="1"/>
</dbReference>
<evidence type="ECO:0000259" key="7">
    <source>
        <dbReference type="Pfam" id="PF08240"/>
    </source>
</evidence>
<evidence type="ECO:0000313" key="8">
    <source>
        <dbReference type="EMBL" id="KAF7721456.1"/>
    </source>
</evidence>
<comment type="similarity">
    <text evidence="5">Belongs to the zinc-containing alcohol dehydrogenase family.</text>
</comment>
<keyword evidence="2 5" id="KW-0479">Metal-binding</keyword>
<evidence type="ECO:0000256" key="4">
    <source>
        <dbReference type="ARBA" id="ARBA00023002"/>
    </source>
</evidence>
<comment type="cofactor">
    <cofactor evidence="1 5">
        <name>Zn(2+)</name>
        <dbReference type="ChEBI" id="CHEBI:29105"/>
    </cofactor>
</comment>
<organism evidence="8 9">
    <name type="scientific">Apophysomyces ossiformis</name>
    <dbReference type="NCBI Taxonomy" id="679940"/>
    <lineage>
        <taxon>Eukaryota</taxon>
        <taxon>Fungi</taxon>
        <taxon>Fungi incertae sedis</taxon>
        <taxon>Mucoromycota</taxon>
        <taxon>Mucoromycotina</taxon>
        <taxon>Mucoromycetes</taxon>
        <taxon>Mucorales</taxon>
        <taxon>Mucorineae</taxon>
        <taxon>Mucoraceae</taxon>
        <taxon>Apophysomyces</taxon>
    </lineage>
</organism>
<protein>
    <recommendedName>
        <fullName evidence="10">Enoyl reductase (ER) domain-containing protein</fullName>
    </recommendedName>
</protein>
<evidence type="ECO:0008006" key="10">
    <source>
        <dbReference type="Google" id="ProtNLM"/>
    </source>
</evidence>
<dbReference type="AlphaFoldDB" id="A0A8H7BEG5"/>
<dbReference type="SUPFAM" id="SSF50129">
    <property type="entry name" value="GroES-like"/>
    <property type="match status" value="1"/>
</dbReference>
<gene>
    <name evidence="8" type="ORF">EC973_004658</name>
</gene>
<dbReference type="SUPFAM" id="SSF51735">
    <property type="entry name" value="NAD(P)-binding Rossmann-fold domains"/>
    <property type="match status" value="1"/>
</dbReference>
<dbReference type="InterPro" id="IPR013154">
    <property type="entry name" value="ADH-like_N"/>
</dbReference>
<dbReference type="InterPro" id="IPR047109">
    <property type="entry name" value="CAD-like"/>
</dbReference>
<dbReference type="InterPro" id="IPR011032">
    <property type="entry name" value="GroES-like_sf"/>
</dbReference>
<keyword evidence="4" id="KW-0560">Oxidoreductase</keyword>
<evidence type="ECO:0000313" key="9">
    <source>
        <dbReference type="Proteomes" id="UP000605846"/>
    </source>
</evidence>